<organism evidence="2 3">
    <name type="scientific">Aquatica leii</name>
    <dbReference type="NCBI Taxonomy" id="1421715"/>
    <lineage>
        <taxon>Eukaryota</taxon>
        <taxon>Metazoa</taxon>
        <taxon>Ecdysozoa</taxon>
        <taxon>Arthropoda</taxon>
        <taxon>Hexapoda</taxon>
        <taxon>Insecta</taxon>
        <taxon>Pterygota</taxon>
        <taxon>Neoptera</taxon>
        <taxon>Endopterygota</taxon>
        <taxon>Coleoptera</taxon>
        <taxon>Polyphaga</taxon>
        <taxon>Elateriformia</taxon>
        <taxon>Elateroidea</taxon>
        <taxon>Lampyridae</taxon>
        <taxon>Luciolinae</taxon>
        <taxon>Aquatica</taxon>
    </lineage>
</organism>
<evidence type="ECO:0000313" key="2">
    <source>
        <dbReference type="EMBL" id="KAK4885238.1"/>
    </source>
</evidence>
<dbReference type="EMBL" id="JARPUR010000001">
    <property type="protein sequence ID" value="KAK4885238.1"/>
    <property type="molecule type" value="Genomic_DNA"/>
</dbReference>
<dbReference type="Proteomes" id="UP001353858">
    <property type="component" value="Unassembled WGS sequence"/>
</dbReference>
<evidence type="ECO:0008006" key="4">
    <source>
        <dbReference type="Google" id="ProtNLM"/>
    </source>
</evidence>
<dbReference type="AlphaFoldDB" id="A0AAN7SQX9"/>
<comment type="caution">
    <text evidence="2">The sequence shown here is derived from an EMBL/GenBank/DDBJ whole genome shotgun (WGS) entry which is preliminary data.</text>
</comment>
<keyword evidence="3" id="KW-1185">Reference proteome</keyword>
<gene>
    <name evidence="2" type="ORF">RN001_001509</name>
</gene>
<feature type="compositionally biased region" description="Polar residues" evidence="1">
    <location>
        <begin position="197"/>
        <end position="208"/>
    </location>
</feature>
<sequence>MCWKLSYKPFDQLVKVGDYFENNKQCENEEVEERFSREEIPVIFKAPLNNDIKIASVASSVNEPIAIENKENSFKELELNKETFVKKPTNIVTDSLEFNVNTRPKRLLLFSYFNAMSDRQRHYFSGSQKRKLKEKKEQEKMKHTKLTQFFVPNKANLPGENEQTIISTIIEDKENVEKTKCQPNTSEKTIDNENDTDSFQGQNYESTSSHTANRSFAKEYIGDALIADADLGKNAERYQDIALWPDSVDNEMEFIQILESWGLRMFSQCFFDERLTDDSFLLLDQETINQLINKAVYHDIFLKINLRNIKEK</sequence>
<accession>A0AAN7SQX9</accession>
<protein>
    <recommendedName>
        <fullName evidence="4">SAM domain-containing protein</fullName>
    </recommendedName>
</protein>
<evidence type="ECO:0000256" key="1">
    <source>
        <dbReference type="SAM" id="MobiDB-lite"/>
    </source>
</evidence>
<name>A0AAN7SQX9_9COLE</name>
<evidence type="ECO:0000313" key="3">
    <source>
        <dbReference type="Proteomes" id="UP001353858"/>
    </source>
</evidence>
<proteinExistence type="predicted"/>
<reference evidence="3" key="1">
    <citation type="submission" date="2023-01" db="EMBL/GenBank/DDBJ databases">
        <title>Key to firefly adult light organ development and bioluminescence: homeobox transcription factors regulate luciferase expression and transportation to peroxisome.</title>
        <authorList>
            <person name="Fu X."/>
        </authorList>
    </citation>
    <scope>NUCLEOTIDE SEQUENCE [LARGE SCALE GENOMIC DNA]</scope>
</reference>
<feature type="region of interest" description="Disordered" evidence="1">
    <location>
        <begin position="178"/>
        <end position="208"/>
    </location>
</feature>